<reference evidence="2 3" key="1">
    <citation type="submission" date="2019-01" db="EMBL/GenBank/DDBJ databases">
        <authorList>
            <person name="Mendiola A."/>
            <person name="Dhungana S."/>
            <person name="Koga A.P."/>
            <person name="Garlena R.A."/>
            <person name="Russell D.A."/>
            <person name="Pope W.H."/>
            <person name="Jacobs-Sera D."/>
            <person name="Hatfull G.F."/>
        </authorList>
    </citation>
    <scope>NUCLEOTIDE SEQUENCE [LARGE SCALE GENOMIC DNA]</scope>
</reference>
<dbReference type="GeneID" id="55613859"/>
<organism evidence="2 3">
    <name type="scientific">Gordonia phage Rickmore</name>
    <dbReference type="NCBI Taxonomy" id="2507854"/>
    <lineage>
        <taxon>Viruses</taxon>
        <taxon>Duplodnaviria</taxon>
        <taxon>Heunggongvirae</taxon>
        <taxon>Uroviricota</taxon>
        <taxon>Caudoviricetes</taxon>
        <taxon>Deejayvirinae</taxon>
        <taxon>Kenoshavirus</taxon>
        <taxon>Kenoshavirus rickmore</taxon>
    </lineage>
</organism>
<keyword evidence="1" id="KW-0812">Transmembrane</keyword>
<name>A0A410TBB0_9CAUD</name>
<accession>A0A410TBB0</accession>
<evidence type="ECO:0000313" key="3">
    <source>
        <dbReference type="Proteomes" id="UP000290536"/>
    </source>
</evidence>
<protein>
    <submittedName>
        <fullName evidence="2">Uncharacterized protein</fullName>
    </submittedName>
</protein>
<dbReference type="Proteomes" id="UP000290536">
    <property type="component" value="Segment"/>
</dbReference>
<dbReference type="EMBL" id="MK376953">
    <property type="protein sequence ID" value="QAU06305.1"/>
    <property type="molecule type" value="Genomic_DNA"/>
</dbReference>
<dbReference type="RefSeq" id="YP_009843568.1">
    <property type="nucleotide sequence ID" value="NC_048749.1"/>
</dbReference>
<keyword evidence="1" id="KW-1133">Transmembrane helix</keyword>
<sequence>MRFKNLLFILLVMFVWVVVFLLTITFFDTIDNTERECKMIGKITTCEPRETP</sequence>
<keyword evidence="3" id="KW-1185">Reference proteome</keyword>
<gene>
    <name evidence="2" type="primary">71</name>
    <name evidence="2" type="ORF">SEA_RICKMORE_71</name>
</gene>
<evidence type="ECO:0000256" key="1">
    <source>
        <dbReference type="SAM" id="Phobius"/>
    </source>
</evidence>
<proteinExistence type="predicted"/>
<feature type="transmembrane region" description="Helical" evidence="1">
    <location>
        <begin position="7"/>
        <end position="27"/>
    </location>
</feature>
<dbReference type="KEGG" id="vg:55613859"/>
<evidence type="ECO:0000313" key="2">
    <source>
        <dbReference type="EMBL" id="QAU06305.1"/>
    </source>
</evidence>
<keyword evidence="1" id="KW-0472">Membrane</keyword>